<dbReference type="SUPFAM" id="SSF52141">
    <property type="entry name" value="Uracil-DNA glycosylase-like"/>
    <property type="match status" value="1"/>
</dbReference>
<keyword evidence="7" id="KW-0227">DNA damage</keyword>
<keyword evidence="9" id="KW-0408">Iron</keyword>
<evidence type="ECO:0000256" key="10">
    <source>
        <dbReference type="ARBA" id="ARBA00023014"/>
    </source>
</evidence>
<keyword evidence="10" id="KW-0411">Iron-sulfur</keyword>
<dbReference type="CDD" id="cd10030">
    <property type="entry name" value="UDG-F4_TTUDGA_SPO1dp_like"/>
    <property type="match status" value="1"/>
</dbReference>
<evidence type="ECO:0000256" key="4">
    <source>
        <dbReference type="ARBA" id="ARBA00019403"/>
    </source>
</evidence>
<dbReference type="Gene3D" id="3.40.470.10">
    <property type="entry name" value="Uracil-DNA glycosylase-like domain"/>
    <property type="match status" value="1"/>
</dbReference>
<feature type="domain" description="Uracil-DNA glycosylase-like" evidence="12">
    <location>
        <begin position="119"/>
        <end position="265"/>
    </location>
</feature>
<sequence>MLMHHTVLQHLESLRRSGVREWKPIAAAAIPSLAVAAEEPPRASPSAAVVSQAGGLFSTEETSAMPKRAPHPSAARCQEFRPLDVPAGERPARLAELQARVATCTRCQELARTRTQTVFGVGNPSARLMFIGEAPGADEDRLGEPFVGKAGQLLNDIIKACRLKRDDVYICNILRCRPPGNRLPSLHEAENCREFLDGQIAIVNPEYIVCWGSCAARNLLGAEEAISKLRGKFYSYGRAKVLCTFHPSYLLRNPAAKKDVWEDMKYLFRDMGVDLTARS</sequence>
<keyword evidence="8" id="KW-0378">Hydrolase</keyword>
<evidence type="ECO:0000256" key="7">
    <source>
        <dbReference type="ARBA" id="ARBA00022763"/>
    </source>
</evidence>
<evidence type="ECO:0000256" key="6">
    <source>
        <dbReference type="ARBA" id="ARBA00022723"/>
    </source>
</evidence>
<dbReference type="EMBL" id="DSOK01000269">
    <property type="protein sequence ID" value="HEN15704.1"/>
    <property type="molecule type" value="Genomic_DNA"/>
</dbReference>
<comment type="catalytic activity">
    <reaction evidence="1">
        <text>Hydrolyzes single-stranded DNA or mismatched double-stranded DNA and polynucleotides, releasing free uracil.</text>
        <dbReference type="EC" id="3.2.2.27"/>
    </reaction>
</comment>
<dbReference type="InterPro" id="IPR051536">
    <property type="entry name" value="UDG_Type-4/5"/>
</dbReference>
<dbReference type="InterPro" id="IPR005122">
    <property type="entry name" value="Uracil-DNA_glycosylase-like"/>
</dbReference>
<dbReference type="AlphaFoldDB" id="A0A7C2JYE9"/>
<gene>
    <name evidence="13" type="ORF">ENQ76_09590</name>
</gene>
<dbReference type="InterPro" id="IPR005273">
    <property type="entry name" value="Ura-DNA_glyco_family4"/>
</dbReference>
<protein>
    <recommendedName>
        <fullName evidence="4">Type-4 uracil-DNA glycosylase</fullName>
        <ecNumber evidence="3">3.2.2.27</ecNumber>
    </recommendedName>
</protein>
<dbReference type="GO" id="GO:0006281">
    <property type="term" value="P:DNA repair"/>
    <property type="evidence" value="ECO:0007669"/>
    <property type="project" value="UniProtKB-KW"/>
</dbReference>
<keyword evidence="11" id="KW-0234">DNA repair</keyword>
<dbReference type="SMART" id="SM00987">
    <property type="entry name" value="UreE_C"/>
    <property type="match status" value="1"/>
</dbReference>
<proteinExistence type="inferred from homology"/>
<dbReference type="PANTHER" id="PTHR33693:SF1">
    <property type="entry name" value="TYPE-4 URACIL-DNA GLYCOSYLASE"/>
    <property type="match status" value="1"/>
</dbReference>
<evidence type="ECO:0000256" key="3">
    <source>
        <dbReference type="ARBA" id="ARBA00012030"/>
    </source>
</evidence>
<evidence type="ECO:0000256" key="5">
    <source>
        <dbReference type="ARBA" id="ARBA00022485"/>
    </source>
</evidence>
<evidence type="ECO:0000256" key="2">
    <source>
        <dbReference type="ARBA" id="ARBA00006521"/>
    </source>
</evidence>
<comment type="similarity">
    <text evidence="2">Belongs to the uracil-DNA glycosylase (UDG) superfamily. Type 4 (UDGa) family.</text>
</comment>
<dbReference type="InterPro" id="IPR036895">
    <property type="entry name" value="Uracil-DNA_glycosylase-like_sf"/>
</dbReference>
<dbReference type="GO" id="GO:0004844">
    <property type="term" value="F:uracil DNA N-glycosylase activity"/>
    <property type="evidence" value="ECO:0007669"/>
    <property type="project" value="UniProtKB-EC"/>
</dbReference>
<accession>A0A7C2JYE9</accession>
<dbReference type="GO" id="GO:0051539">
    <property type="term" value="F:4 iron, 4 sulfur cluster binding"/>
    <property type="evidence" value="ECO:0007669"/>
    <property type="project" value="UniProtKB-KW"/>
</dbReference>
<dbReference type="PANTHER" id="PTHR33693">
    <property type="entry name" value="TYPE-5 URACIL-DNA GLYCOSYLASE"/>
    <property type="match status" value="1"/>
</dbReference>
<evidence type="ECO:0000256" key="9">
    <source>
        <dbReference type="ARBA" id="ARBA00023004"/>
    </source>
</evidence>
<reference evidence="13" key="1">
    <citation type="journal article" date="2020" name="mSystems">
        <title>Genome- and Community-Level Interaction Insights into Carbon Utilization and Element Cycling Functions of Hydrothermarchaeota in Hydrothermal Sediment.</title>
        <authorList>
            <person name="Zhou Z."/>
            <person name="Liu Y."/>
            <person name="Xu W."/>
            <person name="Pan J."/>
            <person name="Luo Z.H."/>
            <person name="Li M."/>
        </authorList>
    </citation>
    <scope>NUCLEOTIDE SEQUENCE [LARGE SCALE GENOMIC DNA]</scope>
    <source>
        <strain evidence="13">SpSt-339</strain>
    </source>
</reference>
<evidence type="ECO:0000256" key="11">
    <source>
        <dbReference type="ARBA" id="ARBA00023204"/>
    </source>
</evidence>
<dbReference type="Pfam" id="PF03167">
    <property type="entry name" value="UDG"/>
    <property type="match status" value="1"/>
</dbReference>
<dbReference type="EC" id="3.2.2.27" evidence="3"/>
<dbReference type="SMART" id="SM00986">
    <property type="entry name" value="UDG"/>
    <property type="match status" value="1"/>
</dbReference>
<evidence type="ECO:0000313" key="13">
    <source>
        <dbReference type="EMBL" id="HEN15704.1"/>
    </source>
</evidence>
<evidence type="ECO:0000256" key="8">
    <source>
        <dbReference type="ARBA" id="ARBA00022801"/>
    </source>
</evidence>
<evidence type="ECO:0000259" key="12">
    <source>
        <dbReference type="SMART" id="SM00986"/>
    </source>
</evidence>
<dbReference type="GO" id="GO:0046872">
    <property type="term" value="F:metal ion binding"/>
    <property type="evidence" value="ECO:0007669"/>
    <property type="project" value="UniProtKB-KW"/>
</dbReference>
<keyword evidence="6" id="KW-0479">Metal-binding</keyword>
<organism evidence="13">
    <name type="scientific">Schlesneria paludicola</name>
    <dbReference type="NCBI Taxonomy" id="360056"/>
    <lineage>
        <taxon>Bacteria</taxon>
        <taxon>Pseudomonadati</taxon>
        <taxon>Planctomycetota</taxon>
        <taxon>Planctomycetia</taxon>
        <taxon>Planctomycetales</taxon>
        <taxon>Planctomycetaceae</taxon>
        <taxon>Schlesneria</taxon>
    </lineage>
</organism>
<evidence type="ECO:0000256" key="1">
    <source>
        <dbReference type="ARBA" id="ARBA00001400"/>
    </source>
</evidence>
<name>A0A7C2JYE9_9PLAN</name>
<dbReference type="NCBIfam" id="TIGR00758">
    <property type="entry name" value="UDG_fam4"/>
    <property type="match status" value="1"/>
</dbReference>
<comment type="caution">
    <text evidence="13">The sequence shown here is derived from an EMBL/GenBank/DDBJ whole genome shotgun (WGS) entry which is preliminary data.</text>
</comment>
<keyword evidence="5" id="KW-0004">4Fe-4S</keyword>